<protein>
    <submittedName>
        <fullName evidence="1">Sulfur carrier protein ThiS</fullName>
    </submittedName>
</protein>
<dbReference type="Pfam" id="PF02597">
    <property type="entry name" value="ThiS"/>
    <property type="match status" value="1"/>
</dbReference>
<dbReference type="Proteomes" id="UP001139095">
    <property type="component" value="Unassembled WGS sequence"/>
</dbReference>
<dbReference type="InterPro" id="IPR016155">
    <property type="entry name" value="Mopterin_synth/thiamin_S_b"/>
</dbReference>
<dbReference type="EMBL" id="JAJATW010000003">
    <property type="protein sequence ID" value="MCB5160875.1"/>
    <property type="molecule type" value="Genomic_DNA"/>
</dbReference>
<dbReference type="InterPro" id="IPR012675">
    <property type="entry name" value="Beta-grasp_dom_sf"/>
</dbReference>
<dbReference type="PANTHER" id="PTHR34472:SF1">
    <property type="entry name" value="SULFUR CARRIER PROTEIN THIS"/>
    <property type="match status" value="1"/>
</dbReference>
<comment type="caution">
    <text evidence="1">The sequence shown here is derived from an EMBL/GenBank/DDBJ whole genome shotgun (WGS) entry which is preliminary data.</text>
</comment>
<dbReference type="AlphaFoldDB" id="A0A9X1IKD2"/>
<gene>
    <name evidence="1" type="primary">thiS</name>
    <name evidence="1" type="ORF">LG368_03055</name>
</gene>
<dbReference type="PANTHER" id="PTHR34472">
    <property type="entry name" value="SULFUR CARRIER PROTEIN THIS"/>
    <property type="match status" value="1"/>
</dbReference>
<proteinExistence type="predicted"/>
<accession>A0A9X1IKD2</accession>
<organism evidence="1 2">
    <name type="scientific">Marinomonas algarum</name>
    <dbReference type="NCBI Taxonomy" id="2883105"/>
    <lineage>
        <taxon>Bacteria</taxon>
        <taxon>Pseudomonadati</taxon>
        <taxon>Pseudomonadota</taxon>
        <taxon>Gammaproteobacteria</taxon>
        <taxon>Oceanospirillales</taxon>
        <taxon>Oceanospirillaceae</taxon>
        <taxon>Marinomonas</taxon>
    </lineage>
</organism>
<reference evidence="1" key="1">
    <citation type="submission" date="2021-10" db="EMBL/GenBank/DDBJ databases">
        <title>Marinomonas pontica sp. nov., isolated from the Black Sea.</title>
        <authorList>
            <person name="Zhao L.-H."/>
            <person name="Xue J.-H."/>
        </authorList>
    </citation>
    <scope>NUCLEOTIDE SEQUENCE</scope>
    <source>
        <strain evidence="1">E8</strain>
    </source>
</reference>
<evidence type="ECO:0000313" key="1">
    <source>
        <dbReference type="EMBL" id="MCB5160875.1"/>
    </source>
</evidence>
<dbReference type="RefSeq" id="WP_226753259.1">
    <property type="nucleotide sequence ID" value="NZ_JAJATW010000003.1"/>
</dbReference>
<keyword evidence="2" id="KW-1185">Reference proteome</keyword>
<sequence length="65" mass="6850">MNILVNGVSTEVETPHLDQLLIALGYADSVVATAVNSDFVPVSLRSNTLLNEGDQLEIISPIQGG</sequence>
<dbReference type="InterPro" id="IPR010035">
    <property type="entry name" value="Thi_S"/>
</dbReference>
<evidence type="ECO:0000313" key="2">
    <source>
        <dbReference type="Proteomes" id="UP001139095"/>
    </source>
</evidence>
<dbReference type="InterPro" id="IPR003749">
    <property type="entry name" value="ThiS/MoaD-like"/>
</dbReference>
<dbReference type="NCBIfam" id="TIGR01683">
    <property type="entry name" value="thiS"/>
    <property type="match status" value="1"/>
</dbReference>
<dbReference type="CDD" id="cd00565">
    <property type="entry name" value="Ubl_ThiS"/>
    <property type="match status" value="1"/>
</dbReference>
<dbReference type="SUPFAM" id="SSF54285">
    <property type="entry name" value="MoaD/ThiS"/>
    <property type="match status" value="1"/>
</dbReference>
<name>A0A9X1IKD2_9GAMM</name>
<dbReference type="Gene3D" id="3.10.20.30">
    <property type="match status" value="1"/>
</dbReference>